<evidence type="ECO:0000259" key="1">
    <source>
        <dbReference type="Pfam" id="PF14581"/>
    </source>
</evidence>
<dbReference type="AlphaFoldDB" id="A0A1I2MST6"/>
<feature type="domain" description="SseB protein C-terminal" evidence="1">
    <location>
        <begin position="117"/>
        <end position="225"/>
    </location>
</feature>
<dbReference type="Pfam" id="PF14581">
    <property type="entry name" value="SseB_C"/>
    <property type="match status" value="1"/>
</dbReference>
<accession>A0A1I2MST6</accession>
<protein>
    <submittedName>
        <fullName evidence="2">SseB protein C-terminal domain-containing protein</fullName>
    </submittedName>
</protein>
<evidence type="ECO:0000313" key="3">
    <source>
        <dbReference type="Proteomes" id="UP000199323"/>
    </source>
</evidence>
<dbReference type="Proteomes" id="UP000199323">
    <property type="component" value="Unassembled WGS sequence"/>
</dbReference>
<keyword evidence="3" id="KW-1185">Reference proteome</keyword>
<organism evidence="2 3">
    <name type="scientific">Actinacidiphila alni</name>
    <dbReference type="NCBI Taxonomy" id="380248"/>
    <lineage>
        <taxon>Bacteria</taxon>
        <taxon>Bacillati</taxon>
        <taxon>Actinomycetota</taxon>
        <taxon>Actinomycetes</taxon>
        <taxon>Kitasatosporales</taxon>
        <taxon>Streptomycetaceae</taxon>
        <taxon>Actinacidiphila</taxon>
    </lineage>
</organism>
<proteinExistence type="predicted"/>
<evidence type="ECO:0000313" key="2">
    <source>
        <dbReference type="EMBL" id="SFF94178.1"/>
    </source>
</evidence>
<dbReference type="InterPro" id="IPR027945">
    <property type="entry name" value="SseB_C"/>
</dbReference>
<gene>
    <name evidence="2" type="ORF">SAMN05216251_1428</name>
</gene>
<dbReference type="STRING" id="380248.SAMN05216251_1428"/>
<dbReference type="EMBL" id="FONG01000042">
    <property type="protein sequence ID" value="SFF94178.1"/>
    <property type="molecule type" value="Genomic_DNA"/>
</dbReference>
<reference evidence="2 3" key="1">
    <citation type="submission" date="2016-10" db="EMBL/GenBank/DDBJ databases">
        <authorList>
            <person name="de Groot N.N."/>
        </authorList>
    </citation>
    <scope>NUCLEOTIDE SEQUENCE [LARGE SCALE GENOMIC DNA]</scope>
    <source>
        <strain evidence="2 3">CGMCC 4.3510</strain>
    </source>
</reference>
<sequence>MSGAAGGGDSGGALPVSALVFRIADSNVLIGVRSTERGPEPLFTDVGGEPCAVAYTDPEEIRRDLPEEYRLFQITVPELLMRLPVQCGLVIDPRAASPLYVAAAERDAVIAAGQPFPAGAPVRIKQGGDRQPALVAAALPRVAAVGGVRRVYLTRYQVADAREKVLVAYEADAEPAGTDAAAADAFMAAAAEVELADAMQVVALDDIPEELRRIVLEDVPPVYVRADLRDGPRDGDA</sequence>
<name>A0A1I2MST6_9ACTN</name>
<dbReference type="OrthoDB" id="4208725at2"/>
<dbReference type="RefSeq" id="WP_093717860.1">
    <property type="nucleotide sequence ID" value="NZ_FONG01000042.1"/>
</dbReference>